<reference evidence="1 2" key="1">
    <citation type="journal article" date="2019" name="Sci. Data">
        <title>Hybrid genome assembly and annotation of Danionella translucida.</title>
        <authorList>
            <person name="Kadobianskyi M."/>
            <person name="Schulze L."/>
            <person name="Schuelke M."/>
            <person name="Judkewitz B."/>
        </authorList>
    </citation>
    <scope>NUCLEOTIDE SEQUENCE [LARGE SCALE GENOMIC DNA]</scope>
    <source>
        <strain evidence="1 2">Bolton</strain>
    </source>
</reference>
<name>A0A553RP20_9TELE</name>
<accession>A0A553RP20</accession>
<protein>
    <submittedName>
        <fullName evidence="1">Uncharacterized protein</fullName>
    </submittedName>
</protein>
<evidence type="ECO:0000313" key="1">
    <source>
        <dbReference type="EMBL" id="TRZ03921.1"/>
    </source>
</evidence>
<evidence type="ECO:0000313" key="2">
    <source>
        <dbReference type="Proteomes" id="UP000316079"/>
    </source>
</evidence>
<proteinExistence type="predicted"/>
<dbReference type="OrthoDB" id="77911at2759"/>
<keyword evidence="2" id="KW-1185">Reference proteome</keyword>
<organism evidence="1 2">
    <name type="scientific">Danionella cerebrum</name>
    <dbReference type="NCBI Taxonomy" id="2873325"/>
    <lineage>
        <taxon>Eukaryota</taxon>
        <taxon>Metazoa</taxon>
        <taxon>Chordata</taxon>
        <taxon>Craniata</taxon>
        <taxon>Vertebrata</taxon>
        <taxon>Euteleostomi</taxon>
        <taxon>Actinopterygii</taxon>
        <taxon>Neopterygii</taxon>
        <taxon>Teleostei</taxon>
        <taxon>Ostariophysi</taxon>
        <taxon>Cypriniformes</taxon>
        <taxon>Danionidae</taxon>
        <taxon>Danioninae</taxon>
        <taxon>Danionella</taxon>
    </lineage>
</organism>
<sequence>MNEALRTVFPLWVPKETLTTAAELRLYRESFSLTDMEKINTMIESIPPPTFIYSENHSSPAPFHEEHPAETIKDCCLQTFEITVSHSERTEKEEEQVRSKQKTVQDLHFTGLLNLQGWVMSQKSPR</sequence>
<dbReference type="AlphaFoldDB" id="A0A553RP20"/>
<gene>
    <name evidence="1" type="ORF">DNTS_011098</name>
</gene>
<dbReference type="Proteomes" id="UP000316079">
    <property type="component" value="Unassembled WGS sequence"/>
</dbReference>
<comment type="caution">
    <text evidence="1">The sequence shown here is derived from an EMBL/GenBank/DDBJ whole genome shotgun (WGS) entry which is preliminary data.</text>
</comment>
<dbReference type="EMBL" id="SRMA01002883">
    <property type="protein sequence ID" value="TRZ03921.1"/>
    <property type="molecule type" value="Genomic_DNA"/>
</dbReference>